<reference evidence="4" key="1">
    <citation type="submission" date="2019-06" db="EMBL/GenBank/DDBJ databases">
        <authorList>
            <consortium name="Wellcome Sanger Institute Data Sharing"/>
        </authorList>
    </citation>
    <scope>NUCLEOTIDE SEQUENCE [LARGE SCALE GENOMIC DNA]</scope>
</reference>
<evidence type="ECO:0000259" key="3">
    <source>
        <dbReference type="PROSITE" id="PS50835"/>
    </source>
</evidence>
<accession>A0A673C713</accession>
<dbReference type="GO" id="GO:0007166">
    <property type="term" value="P:cell surface receptor signaling pathway"/>
    <property type="evidence" value="ECO:0007669"/>
    <property type="project" value="TreeGrafter"/>
</dbReference>
<dbReference type="InterPro" id="IPR050413">
    <property type="entry name" value="TCR_beta_variable"/>
</dbReference>
<dbReference type="PANTHER" id="PTHR23268:SF102">
    <property type="entry name" value="IMMUNOGLOBULIN V-SET DOMAIN-CONTAINING PROTEIN"/>
    <property type="match status" value="1"/>
</dbReference>
<protein>
    <recommendedName>
        <fullName evidence="3">Ig-like domain-containing protein</fullName>
    </recommendedName>
</protein>
<dbReference type="SMART" id="SM00406">
    <property type="entry name" value="IGv"/>
    <property type="match status" value="1"/>
</dbReference>
<name>A0A673C713_9TELE</name>
<dbReference type="AlphaFoldDB" id="A0A673C713"/>
<keyword evidence="1" id="KW-0732">Signal</keyword>
<proteinExistence type="predicted"/>
<sequence>MTHMSVFTNIQCRSASGSGIRQAPHCISSYAVNIRLWQFESEHGYCHHQTKPTHFVRFSASGTFTVKSLVAEDAGLYYCAVAKHSDGGSSESQCEDVTQHPHISWSFVSKSAEMNCSHNKDITHTQMYWFRQRPGETMTLIAAKNKYSAVKDTPQNGALTVNNLETEDSGVYFCAVSGVGALEIPSADRQQ</sequence>
<dbReference type="Gene3D" id="2.60.40.10">
    <property type="entry name" value="Immunoglobulins"/>
    <property type="match status" value="1"/>
</dbReference>
<dbReference type="GO" id="GO:0002376">
    <property type="term" value="P:immune system process"/>
    <property type="evidence" value="ECO:0007669"/>
    <property type="project" value="UniProtKB-KW"/>
</dbReference>
<keyword evidence="2" id="KW-0391">Immunity</keyword>
<dbReference type="InterPro" id="IPR007110">
    <property type="entry name" value="Ig-like_dom"/>
</dbReference>
<dbReference type="Ensembl" id="ENSSORT00005049224.1">
    <property type="protein sequence ID" value="ENSSORP00005048038.1"/>
    <property type="gene ID" value="ENSSORG00005021930.1"/>
</dbReference>
<evidence type="ECO:0000313" key="4">
    <source>
        <dbReference type="Ensembl" id="ENSSORP00005048038.1"/>
    </source>
</evidence>
<dbReference type="PANTHER" id="PTHR23268">
    <property type="entry name" value="T-CELL RECEPTOR BETA CHAIN"/>
    <property type="match status" value="1"/>
</dbReference>
<reference evidence="4" key="3">
    <citation type="submission" date="2025-09" db="UniProtKB">
        <authorList>
            <consortium name="Ensembl"/>
        </authorList>
    </citation>
    <scope>IDENTIFICATION</scope>
</reference>
<evidence type="ECO:0000256" key="2">
    <source>
        <dbReference type="ARBA" id="ARBA00022859"/>
    </source>
</evidence>
<dbReference type="SUPFAM" id="SSF48726">
    <property type="entry name" value="Immunoglobulin"/>
    <property type="match status" value="2"/>
</dbReference>
<dbReference type="PROSITE" id="PS50835">
    <property type="entry name" value="IG_LIKE"/>
    <property type="match status" value="2"/>
</dbReference>
<reference evidence="4" key="2">
    <citation type="submission" date="2025-08" db="UniProtKB">
        <authorList>
            <consortium name="Ensembl"/>
        </authorList>
    </citation>
    <scope>IDENTIFICATION</scope>
</reference>
<dbReference type="Proteomes" id="UP000472271">
    <property type="component" value="Chromosome 22"/>
</dbReference>
<dbReference type="Pfam" id="PF07686">
    <property type="entry name" value="V-set"/>
    <property type="match status" value="1"/>
</dbReference>
<dbReference type="InterPro" id="IPR013106">
    <property type="entry name" value="Ig_V-set"/>
</dbReference>
<dbReference type="InParanoid" id="A0A673C713"/>
<dbReference type="InterPro" id="IPR036179">
    <property type="entry name" value="Ig-like_dom_sf"/>
</dbReference>
<evidence type="ECO:0000313" key="5">
    <source>
        <dbReference type="Proteomes" id="UP000472271"/>
    </source>
</evidence>
<organism evidence="4 5">
    <name type="scientific">Sphaeramia orbicularis</name>
    <name type="common">orbiculate cardinalfish</name>
    <dbReference type="NCBI Taxonomy" id="375764"/>
    <lineage>
        <taxon>Eukaryota</taxon>
        <taxon>Metazoa</taxon>
        <taxon>Chordata</taxon>
        <taxon>Craniata</taxon>
        <taxon>Vertebrata</taxon>
        <taxon>Euteleostomi</taxon>
        <taxon>Actinopterygii</taxon>
        <taxon>Neopterygii</taxon>
        <taxon>Teleostei</taxon>
        <taxon>Neoteleostei</taxon>
        <taxon>Acanthomorphata</taxon>
        <taxon>Gobiaria</taxon>
        <taxon>Kurtiformes</taxon>
        <taxon>Apogonoidei</taxon>
        <taxon>Apogonidae</taxon>
        <taxon>Apogoninae</taxon>
        <taxon>Sphaeramia</taxon>
    </lineage>
</organism>
<keyword evidence="5" id="KW-1185">Reference proteome</keyword>
<feature type="domain" description="Ig-like" evidence="3">
    <location>
        <begin position="101"/>
        <end position="191"/>
    </location>
</feature>
<dbReference type="InterPro" id="IPR013783">
    <property type="entry name" value="Ig-like_fold"/>
</dbReference>
<dbReference type="GO" id="GO:0005886">
    <property type="term" value="C:plasma membrane"/>
    <property type="evidence" value="ECO:0007669"/>
    <property type="project" value="TreeGrafter"/>
</dbReference>
<evidence type="ECO:0000256" key="1">
    <source>
        <dbReference type="ARBA" id="ARBA00022729"/>
    </source>
</evidence>
<feature type="domain" description="Ig-like" evidence="3">
    <location>
        <begin position="1"/>
        <end position="98"/>
    </location>
</feature>